<organism evidence="1 2">
    <name type="scientific">Candidatus Beckwithbacteria bacterium CG23_combo_of_CG06-09_8_20_14_all_34_8</name>
    <dbReference type="NCBI Taxonomy" id="1974497"/>
    <lineage>
        <taxon>Bacteria</taxon>
        <taxon>Candidatus Beckwithiibacteriota</taxon>
    </lineage>
</organism>
<name>A0A2H0B6R5_9BACT</name>
<proteinExistence type="predicted"/>
<evidence type="ECO:0000313" key="1">
    <source>
        <dbReference type="EMBL" id="PIP53321.1"/>
    </source>
</evidence>
<sequence>MSLREVLFCVAHPRDAIRTKIRQFDVSIDAAQAPTGTTIEEFPKLPISQAAKLIDLNMKKEPPKSGIQWSEADLQRLSNGELPRGYPEHYNV</sequence>
<gene>
    <name evidence="1" type="ORF">COX08_01550</name>
</gene>
<dbReference type="Proteomes" id="UP000229459">
    <property type="component" value="Unassembled WGS sequence"/>
</dbReference>
<reference evidence="1 2" key="1">
    <citation type="submission" date="2017-09" db="EMBL/GenBank/DDBJ databases">
        <title>Depth-based differentiation of microbial function through sediment-hosted aquifers and enrichment of novel symbionts in the deep terrestrial subsurface.</title>
        <authorList>
            <person name="Probst A.J."/>
            <person name="Ladd B."/>
            <person name="Jarett J.K."/>
            <person name="Geller-Mcgrath D.E."/>
            <person name="Sieber C.M."/>
            <person name="Emerson J.B."/>
            <person name="Anantharaman K."/>
            <person name="Thomas B.C."/>
            <person name="Malmstrom R."/>
            <person name="Stieglmeier M."/>
            <person name="Klingl A."/>
            <person name="Woyke T."/>
            <person name="Ryan C.M."/>
            <person name="Banfield J.F."/>
        </authorList>
    </citation>
    <scope>NUCLEOTIDE SEQUENCE [LARGE SCALE GENOMIC DNA]</scope>
    <source>
        <strain evidence="1">CG23_combo_of_CG06-09_8_20_14_all_34_8</strain>
    </source>
</reference>
<dbReference type="AlphaFoldDB" id="A0A2H0B6R5"/>
<dbReference type="EMBL" id="PCSR01000034">
    <property type="protein sequence ID" value="PIP53321.1"/>
    <property type="molecule type" value="Genomic_DNA"/>
</dbReference>
<protein>
    <submittedName>
        <fullName evidence="1">Uncharacterized protein</fullName>
    </submittedName>
</protein>
<accession>A0A2H0B6R5</accession>
<comment type="caution">
    <text evidence="1">The sequence shown here is derived from an EMBL/GenBank/DDBJ whole genome shotgun (WGS) entry which is preliminary data.</text>
</comment>
<evidence type="ECO:0000313" key="2">
    <source>
        <dbReference type="Proteomes" id="UP000229459"/>
    </source>
</evidence>